<dbReference type="InterPro" id="IPR013083">
    <property type="entry name" value="Znf_RING/FYVE/PHD"/>
</dbReference>
<reference evidence="7 8" key="1">
    <citation type="journal article" date="2018" name="Mol. Biol. Evol.">
        <title>Broad Genomic Sampling Reveals a Smut Pathogenic Ancestry of the Fungal Clade Ustilaginomycotina.</title>
        <authorList>
            <person name="Kijpornyongpan T."/>
            <person name="Mondo S.J."/>
            <person name="Barry K."/>
            <person name="Sandor L."/>
            <person name="Lee J."/>
            <person name="Lipzen A."/>
            <person name="Pangilinan J."/>
            <person name="LaButti K."/>
            <person name="Hainaut M."/>
            <person name="Henrissat B."/>
            <person name="Grigoriev I.V."/>
            <person name="Spatafora J.W."/>
            <person name="Aime M.C."/>
        </authorList>
    </citation>
    <scope>NUCLEOTIDE SEQUENCE [LARGE SCALE GENOMIC DNA]</scope>
    <source>
        <strain evidence="7 8">MCA 4186</strain>
    </source>
</reference>
<feature type="compositionally biased region" description="Basic and acidic residues" evidence="4">
    <location>
        <begin position="144"/>
        <end position="153"/>
    </location>
</feature>
<evidence type="ECO:0000256" key="4">
    <source>
        <dbReference type="SAM" id="MobiDB-lite"/>
    </source>
</evidence>
<keyword evidence="1" id="KW-0479">Metal-binding</keyword>
<dbReference type="EMBL" id="KZ819287">
    <property type="protein sequence ID" value="PWN99689.1"/>
    <property type="molecule type" value="Genomic_DNA"/>
</dbReference>
<dbReference type="Pfam" id="PF12906">
    <property type="entry name" value="RINGv"/>
    <property type="match status" value="1"/>
</dbReference>
<evidence type="ECO:0000256" key="5">
    <source>
        <dbReference type="SAM" id="Phobius"/>
    </source>
</evidence>
<feature type="region of interest" description="Disordered" evidence="4">
    <location>
        <begin position="1"/>
        <end position="174"/>
    </location>
</feature>
<evidence type="ECO:0000313" key="7">
    <source>
        <dbReference type="EMBL" id="PWN99689.1"/>
    </source>
</evidence>
<organism evidence="7 8">
    <name type="scientific">Tilletiopsis washingtonensis</name>
    <dbReference type="NCBI Taxonomy" id="58919"/>
    <lineage>
        <taxon>Eukaryota</taxon>
        <taxon>Fungi</taxon>
        <taxon>Dikarya</taxon>
        <taxon>Basidiomycota</taxon>
        <taxon>Ustilaginomycotina</taxon>
        <taxon>Exobasidiomycetes</taxon>
        <taxon>Entylomatales</taxon>
        <taxon>Entylomatales incertae sedis</taxon>
        <taxon>Tilletiopsis</taxon>
    </lineage>
</organism>
<dbReference type="SMART" id="SM00744">
    <property type="entry name" value="RINGv"/>
    <property type="match status" value="1"/>
</dbReference>
<keyword evidence="5" id="KW-1133">Transmembrane helix</keyword>
<keyword evidence="8" id="KW-1185">Reference proteome</keyword>
<keyword evidence="2" id="KW-0863">Zinc-finger</keyword>
<dbReference type="PANTHER" id="PTHR46347">
    <property type="entry name" value="RING/FYVE/PHD ZINC FINGER SUPERFAMILY PROTEIN"/>
    <property type="match status" value="1"/>
</dbReference>
<feature type="region of interest" description="Disordered" evidence="4">
    <location>
        <begin position="404"/>
        <end position="426"/>
    </location>
</feature>
<dbReference type="AlphaFoldDB" id="A0A316ZDT4"/>
<dbReference type="PANTHER" id="PTHR46347:SF1">
    <property type="entry name" value="RING_FYVE_PHD ZINC FINGER SUPERFAMILY PROTEIN"/>
    <property type="match status" value="1"/>
</dbReference>
<dbReference type="Proteomes" id="UP000245946">
    <property type="component" value="Unassembled WGS sequence"/>
</dbReference>
<gene>
    <name evidence="7" type="ORF">FA09DRAFT_215375</name>
</gene>
<evidence type="ECO:0000313" key="8">
    <source>
        <dbReference type="Proteomes" id="UP000245946"/>
    </source>
</evidence>
<dbReference type="CDD" id="cd16495">
    <property type="entry name" value="RING_CH-C4HC3_MARCH"/>
    <property type="match status" value="1"/>
</dbReference>
<proteinExistence type="predicted"/>
<feature type="domain" description="RING-CH-type" evidence="6">
    <location>
        <begin position="175"/>
        <end position="247"/>
    </location>
</feature>
<dbReference type="Gene3D" id="3.30.40.10">
    <property type="entry name" value="Zinc/RING finger domain, C3HC4 (zinc finger)"/>
    <property type="match status" value="1"/>
</dbReference>
<evidence type="ECO:0000256" key="3">
    <source>
        <dbReference type="ARBA" id="ARBA00022833"/>
    </source>
</evidence>
<dbReference type="RefSeq" id="XP_025599968.1">
    <property type="nucleotide sequence ID" value="XM_025739521.1"/>
</dbReference>
<keyword evidence="3" id="KW-0862">Zinc</keyword>
<evidence type="ECO:0000256" key="2">
    <source>
        <dbReference type="ARBA" id="ARBA00022771"/>
    </source>
</evidence>
<feature type="compositionally biased region" description="Low complexity" evidence="4">
    <location>
        <begin position="42"/>
        <end position="56"/>
    </location>
</feature>
<accession>A0A316ZDT4</accession>
<evidence type="ECO:0000259" key="6">
    <source>
        <dbReference type="PROSITE" id="PS51292"/>
    </source>
</evidence>
<evidence type="ECO:0000256" key="1">
    <source>
        <dbReference type="ARBA" id="ARBA00022723"/>
    </source>
</evidence>
<dbReference type="OrthoDB" id="264354at2759"/>
<feature type="compositionally biased region" description="Basic and acidic residues" evidence="4">
    <location>
        <begin position="409"/>
        <end position="421"/>
    </location>
</feature>
<dbReference type="PROSITE" id="PS51292">
    <property type="entry name" value="ZF_RING_CH"/>
    <property type="match status" value="1"/>
</dbReference>
<keyword evidence="5" id="KW-0472">Membrane</keyword>
<protein>
    <recommendedName>
        <fullName evidence="6">RING-CH-type domain-containing protein</fullName>
    </recommendedName>
</protein>
<sequence>MSGPSRPTLQETLRQRLPGQRAPPDPAVATANAADLTYGWHADASSDASSSSNSLHSDAEGEPAEPLAPPDWRAERMARLKAHGVDLDEPEGAHERIASSDSDDARQAERQADAEPAPRIRRRRRSSSAASSACSSANSAHAQAEAEAREAKAGEGSGAAQQAAPEQPAAEQAEARPDEDLICRICFDGPSANVAGGERLGKLIAPCRCRGTMKFVHTSCLTSWRMASRRSTSAMQCDQCGQPYRFRQSRFVGFAQSPILLFIVSVPLFLMLIWAIGLTTDVALRSFGGGVATEPASSRWNLVPGGDYHSNTWIDDLGEENSYFELGYDSWAQSRAFLKMAKAGLTHVKKGGVITALAELQGDEERREARRLTQRQAERSKVAKRGWWSELKWVWANGEDEEDEVDERYEDRHSGSKNREAQEDEDDFTSSSWAQRIALQFSLGFSVVGVSSFLTMLLSMPLLHLGNFGLGRGFVRMTGGRRRGNGRGGGQNGQGGDVGAIATAVLLFLVFLGVMRALHLVYRGVRAYTRRMLSRIEDIIIDRGETEAEKEERRAHEAQRAPQPGLRERLANVDVKAKLLSSWQALRERMAPAQVPPAAAAGAAE</sequence>
<feature type="compositionally biased region" description="Low complexity" evidence="4">
    <location>
        <begin position="127"/>
        <end position="143"/>
    </location>
</feature>
<feature type="transmembrane region" description="Helical" evidence="5">
    <location>
        <begin position="441"/>
        <end position="463"/>
    </location>
</feature>
<dbReference type="InterPro" id="IPR011016">
    <property type="entry name" value="Znf_RING-CH"/>
</dbReference>
<dbReference type="SUPFAM" id="SSF57850">
    <property type="entry name" value="RING/U-box"/>
    <property type="match status" value="1"/>
</dbReference>
<feature type="compositionally biased region" description="Low complexity" evidence="4">
    <location>
        <begin position="158"/>
        <end position="172"/>
    </location>
</feature>
<feature type="transmembrane region" description="Helical" evidence="5">
    <location>
        <begin position="498"/>
        <end position="522"/>
    </location>
</feature>
<dbReference type="GO" id="GO:0008270">
    <property type="term" value="F:zinc ion binding"/>
    <property type="evidence" value="ECO:0007669"/>
    <property type="project" value="UniProtKB-KW"/>
</dbReference>
<dbReference type="STRING" id="58919.A0A316ZDT4"/>
<dbReference type="GeneID" id="37267067"/>
<feature type="compositionally biased region" description="Basic and acidic residues" evidence="4">
    <location>
        <begin position="72"/>
        <end position="118"/>
    </location>
</feature>
<name>A0A316ZDT4_9BASI</name>
<feature type="transmembrane region" description="Helical" evidence="5">
    <location>
        <begin position="259"/>
        <end position="278"/>
    </location>
</feature>
<keyword evidence="5" id="KW-0812">Transmembrane</keyword>
<feature type="compositionally biased region" description="Polar residues" evidence="4">
    <location>
        <begin position="1"/>
        <end position="12"/>
    </location>
</feature>